<dbReference type="GO" id="GO:0016020">
    <property type="term" value="C:membrane"/>
    <property type="evidence" value="ECO:0007669"/>
    <property type="project" value="UniProtKB-SubCell"/>
</dbReference>
<protein>
    <recommendedName>
        <fullName evidence="10">Major facilitator superfamily (MFS) profile domain-containing protein</fullName>
    </recommendedName>
</protein>
<dbReference type="PROSITE" id="PS50850">
    <property type="entry name" value="MFS"/>
    <property type="match status" value="1"/>
</dbReference>
<evidence type="ECO:0000256" key="2">
    <source>
        <dbReference type="ARBA" id="ARBA00010992"/>
    </source>
</evidence>
<feature type="domain" description="Major facilitator superfamily (MFS) profile" evidence="10">
    <location>
        <begin position="47"/>
        <end position="492"/>
    </location>
</feature>
<name>A0A0D2HCC1_9EURO</name>
<feature type="transmembrane region" description="Helical" evidence="9">
    <location>
        <begin position="342"/>
        <end position="361"/>
    </location>
</feature>
<feature type="transmembrane region" description="Helical" evidence="9">
    <location>
        <begin position="153"/>
        <end position="170"/>
    </location>
</feature>
<dbReference type="SUPFAM" id="SSF103473">
    <property type="entry name" value="MFS general substrate transporter"/>
    <property type="match status" value="1"/>
</dbReference>
<dbReference type="AlphaFoldDB" id="A0A0D2HCC1"/>
<dbReference type="OrthoDB" id="6612291at2759"/>
<evidence type="ECO:0000256" key="8">
    <source>
        <dbReference type="RuleBase" id="RU003346"/>
    </source>
</evidence>
<dbReference type="InterPro" id="IPR050360">
    <property type="entry name" value="MFS_Sugar_Transporters"/>
</dbReference>
<keyword evidence="5 9" id="KW-1133">Transmembrane helix</keyword>
<keyword evidence="3 8" id="KW-0813">Transport</keyword>
<evidence type="ECO:0000256" key="7">
    <source>
        <dbReference type="ARBA" id="ARBA00026248"/>
    </source>
</evidence>
<feature type="transmembrane region" description="Helical" evidence="9">
    <location>
        <begin position="304"/>
        <end position="322"/>
    </location>
</feature>
<dbReference type="PANTHER" id="PTHR48022">
    <property type="entry name" value="PLASTIDIC GLUCOSE TRANSPORTER 4"/>
    <property type="match status" value="1"/>
</dbReference>
<evidence type="ECO:0000259" key="10">
    <source>
        <dbReference type="PROSITE" id="PS50850"/>
    </source>
</evidence>
<dbReference type="FunFam" id="1.20.1250.20:FF:000078">
    <property type="entry name" value="MFS maltose transporter, putative"/>
    <property type="match status" value="1"/>
</dbReference>
<accession>A0A0D2HCC1</accession>
<dbReference type="PANTHER" id="PTHR48022:SF5">
    <property type="entry name" value="ALPHA-GLUCOSIDES PERMEASE MPH2-RELATED"/>
    <property type="match status" value="1"/>
</dbReference>
<evidence type="ECO:0000256" key="4">
    <source>
        <dbReference type="ARBA" id="ARBA00022692"/>
    </source>
</evidence>
<dbReference type="EMBL" id="KN848069">
    <property type="protein sequence ID" value="KIX99545.1"/>
    <property type="molecule type" value="Genomic_DNA"/>
</dbReference>
<dbReference type="InterPro" id="IPR005828">
    <property type="entry name" value="MFS_sugar_transport-like"/>
</dbReference>
<dbReference type="Pfam" id="PF00083">
    <property type="entry name" value="Sugar_tr"/>
    <property type="match status" value="1"/>
</dbReference>
<sequence>MESKNIVTLDQKISHSDLVADTEEAIKEDHELGFFRSVQLYPKAIAWSMAICAASIMDGYDLHVVGLLFAVPAFRTAYGDPQPDGSRQISAPWQSGLNNGSNIGQLAGLFLAGLLSERLGFRKTLMIALVLTPFLILIQFFAPSLVVLEIGQILLGIPMGLFQTTTIVYAAEVAPTSVRPMLTSWASQMWVLGQILAAVVGRSVLGVRGSWAYRIPFAVQWFWPIPVFIAVFFAPESPWWLVRQRRLEDAKKSLRRLTSDKAGVVNIDKTVALMLVTTEHERELNASRSYAACFKGTDFRRTSIVVALYCMQIAAGSTLRAYATYFFEQAGLASDWSFNLSIITYVLSFVGTVVTASWFLMPHVGRRTLFIWGMATLNVIYFIIGGLAIPAHQSSLSWGIASLLVINGFVAYVCIEPIVFALGSEVPSMLLRSKSVAVGRLIYAVFNIAANVLTTYQINPSAWNWGAKTGFFWGGFGLLALVYSYLALPETKDKTFAELDYLFEHKVPARKFAKTQVHPSEIAAWAQR</sequence>
<evidence type="ECO:0000313" key="12">
    <source>
        <dbReference type="Proteomes" id="UP000053411"/>
    </source>
</evidence>
<reference evidence="11 12" key="1">
    <citation type="submission" date="2015-01" db="EMBL/GenBank/DDBJ databases">
        <title>The Genome Sequence of Fonsecaea multimorphosa CBS 102226.</title>
        <authorList>
            <consortium name="The Broad Institute Genomics Platform"/>
            <person name="Cuomo C."/>
            <person name="de Hoog S."/>
            <person name="Gorbushina A."/>
            <person name="Stielow B."/>
            <person name="Teixiera M."/>
            <person name="Abouelleil A."/>
            <person name="Chapman S.B."/>
            <person name="Priest M."/>
            <person name="Young S.K."/>
            <person name="Wortman J."/>
            <person name="Nusbaum C."/>
            <person name="Birren B."/>
        </authorList>
    </citation>
    <scope>NUCLEOTIDE SEQUENCE [LARGE SCALE GENOMIC DNA]</scope>
    <source>
        <strain evidence="11 12">CBS 102226</strain>
    </source>
</reference>
<feature type="transmembrane region" description="Helical" evidence="9">
    <location>
        <begin position="395"/>
        <end position="420"/>
    </location>
</feature>
<evidence type="ECO:0000256" key="6">
    <source>
        <dbReference type="ARBA" id="ARBA00023136"/>
    </source>
</evidence>
<evidence type="ECO:0000256" key="1">
    <source>
        <dbReference type="ARBA" id="ARBA00004141"/>
    </source>
</evidence>
<dbReference type="InterPro" id="IPR036259">
    <property type="entry name" value="MFS_trans_sf"/>
</dbReference>
<dbReference type="PROSITE" id="PS00217">
    <property type="entry name" value="SUGAR_TRANSPORT_2"/>
    <property type="match status" value="1"/>
</dbReference>
<keyword evidence="6 9" id="KW-0472">Membrane</keyword>
<dbReference type="Gene3D" id="1.20.1250.20">
    <property type="entry name" value="MFS general substrate transporter like domains"/>
    <property type="match status" value="1"/>
</dbReference>
<feature type="transmembrane region" description="Helical" evidence="9">
    <location>
        <begin position="221"/>
        <end position="242"/>
    </location>
</feature>
<dbReference type="GO" id="GO:0005351">
    <property type="term" value="F:carbohydrate:proton symporter activity"/>
    <property type="evidence" value="ECO:0007669"/>
    <property type="project" value="TreeGrafter"/>
</dbReference>
<organism evidence="11 12">
    <name type="scientific">Fonsecaea multimorphosa CBS 102226</name>
    <dbReference type="NCBI Taxonomy" id="1442371"/>
    <lineage>
        <taxon>Eukaryota</taxon>
        <taxon>Fungi</taxon>
        <taxon>Dikarya</taxon>
        <taxon>Ascomycota</taxon>
        <taxon>Pezizomycotina</taxon>
        <taxon>Eurotiomycetes</taxon>
        <taxon>Chaetothyriomycetidae</taxon>
        <taxon>Chaetothyriales</taxon>
        <taxon>Herpotrichiellaceae</taxon>
        <taxon>Fonsecaea</taxon>
    </lineage>
</organism>
<dbReference type="NCBIfam" id="TIGR00879">
    <property type="entry name" value="SP"/>
    <property type="match status" value="1"/>
</dbReference>
<evidence type="ECO:0000256" key="3">
    <source>
        <dbReference type="ARBA" id="ARBA00022448"/>
    </source>
</evidence>
<evidence type="ECO:0000313" key="11">
    <source>
        <dbReference type="EMBL" id="KIX99545.1"/>
    </source>
</evidence>
<dbReference type="GO" id="GO:0000023">
    <property type="term" value="P:maltose metabolic process"/>
    <property type="evidence" value="ECO:0007669"/>
    <property type="project" value="UniProtKB-KW"/>
</dbReference>
<dbReference type="InterPro" id="IPR005829">
    <property type="entry name" value="Sugar_transporter_CS"/>
</dbReference>
<evidence type="ECO:0000256" key="9">
    <source>
        <dbReference type="SAM" id="Phobius"/>
    </source>
</evidence>
<keyword evidence="4 9" id="KW-0812">Transmembrane</keyword>
<evidence type="ECO:0000256" key="5">
    <source>
        <dbReference type="ARBA" id="ARBA00022989"/>
    </source>
</evidence>
<dbReference type="InterPro" id="IPR003663">
    <property type="entry name" value="Sugar/inositol_transpt"/>
</dbReference>
<dbReference type="InterPro" id="IPR020846">
    <property type="entry name" value="MFS_dom"/>
</dbReference>
<feature type="transmembrane region" description="Helical" evidence="9">
    <location>
        <begin position="441"/>
        <end position="458"/>
    </location>
</feature>
<feature type="transmembrane region" description="Helical" evidence="9">
    <location>
        <begin position="368"/>
        <end position="389"/>
    </location>
</feature>
<comment type="subcellular location">
    <subcellularLocation>
        <location evidence="1">Membrane</location>
        <topology evidence="1">Multi-pass membrane protein</topology>
    </subcellularLocation>
</comment>
<comment type="similarity">
    <text evidence="2 8">Belongs to the major facilitator superfamily. Sugar transporter (TC 2.A.1.1) family.</text>
</comment>
<feature type="transmembrane region" description="Helical" evidence="9">
    <location>
        <begin position="470"/>
        <end position="488"/>
    </location>
</feature>
<dbReference type="RefSeq" id="XP_016633668.1">
    <property type="nucleotide sequence ID" value="XM_016775625.1"/>
</dbReference>
<keyword evidence="12" id="KW-1185">Reference proteome</keyword>
<proteinExistence type="inferred from homology"/>
<feature type="transmembrane region" description="Helical" evidence="9">
    <location>
        <begin position="182"/>
        <end position="201"/>
    </location>
</feature>
<dbReference type="Proteomes" id="UP000053411">
    <property type="component" value="Unassembled WGS sequence"/>
</dbReference>
<dbReference type="GeneID" id="27710867"/>
<feature type="transmembrane region" description="Helical" evidence="9">
    <location>
        <begin position="125"/>
        <end position="147"/>
    </location>
</feature>
<keyword evidence="7" id="KW-0462">Maltose metabolism</keyword>
<gene>
    <name evidence="11" type="ORF">Z520_05121</name>
</gene>
<dbReference type="VEuPathDB" id="FungiDB:Z520_05121"/>